<dbReference type="InterPro" id="IPR014729">
    <property type="entry name" value="Rossmann-like_a/b/a_fold"/>
</dbReference>
<gene>
    <name evidence="1" type="ORF">GX618_03385</name>
</gene>
<dbReference type="Proteomes" id="UP000554004">
    <property type="component" value="Unassembled WGS sequence"/>
</dbReference>
<dbReference type="Gene3D" id="3.40.50.620">
    <property type="entry name" value="HUPs"/>
    <property type="match status" value="1"/>
</dbReference>
<dbReference type="SUPFAM" id="SSF52402">
    <property type="entry name" value="Adenine nucleotide alpha hydrolases-like"/>
    <property type="match status" value="1"/>
</dbReference>
<protein>
    <submittedName>
        <fullName evidence="1">tRNA 2-thiouridine(34) synthase MnmA</fullName>
    </submittedName>
</protein>
<dbReference type="Pfam" id="PF03054">
    <property type="entry name" value="tRNA_Me_trans"/>
    <property type="match status" value="1"/>
</dbReference>
<organism evidence="1 2">
    <name type="scientific">Candidatus Dojkabacteria bacterium</name>
    <dbReference type="NCBI Taxonomy" id="2099670"/>
    <lineage>
        <taxon>Bacteria</taxon>
        <taxon>Candidatus Dojkabacteria</taxon>
    </lineage>
</organism>
<comment type="caution">
    <text evidence="1">The sequence shown here is derived from an EMBL/GenBank/DDBJ whole genome shotgun (WGS) entry which is preliminary data.</text>
</comment>
<proteinExistence type="predicted"/>
<evidence type="ECO:0000313" key="1">
    <source>
        <dbReference type="EMBL" id="NLE31290.1"/>
    </source>
</evidence>
<feature type="non-terminal residue" evidence="1">
    <location>
        <position position="151"/>
    </location>
</feature>
<dbReference type="PANTHER" id="PTHR11933">
    <property type="entry name" value="TRNA 5-METHYLAMINOMETHYL-2-THIOURIDYLATE -METHYLTRANSFERASE"/>
    <property type="match status" value="1"/>
</dbReference>
<dbReference type="EMBL" id="JAAZAL010000120">
    <property type="protein sequence ID" value="NLE31290.1"/>
    <property type="molecule type" value="Genomic_DNA"/>
</dbReference>
<accession>A0A847EU20</accession>
<evidence type="ECO:0000313" key="2">
    <source>
        <dbReference type="Proteomes" id="UP000554004"/>
    </source>
</evidence>
<dbReference type="AlphaFoldDB" id="A0A847EU20"/>
<dbReference type="PANTHER" id="PTHR11933:SF5">
    <property type="entry name" value="MITOCHONDRIAL TRNA-SPECIFIC 2-THIOURIDYLASE 1"/>
    <property type="match status" value="1"/>
</dbReference>
<dbReference type="GO" id="GO:0002143">
    <property type="term" value="P:tRNA wobble position uridine thiolation"/>
    <property type="evidence" value="ECO:0007669"/>
    <property type="project" value="TreeGrafter"/>
</dbReference>
<reference evidence="1 2" key="1">
    <citation type="journal article" date="2020" name="Biotechnol. Biofuels">
        <title>New insights from the biogas microbiome by comprehensive genome-resolved metagenomics of nearly 1600 species originating from multiple anaerobic digesters.</title>
        <authorList>
            <person name="Campanaro S."/>
            <person name="Treu L."/>
            <person name="Rodriguez-R L.M."/>
            <person name="Kovalovszki A."/>
            <person name="Ziels R.M."/>
            <person name="Maus I."/>
            <person name="Zhu X."/>
            <person name="Kougias P.G."/>
            <person name="Basile A."/>
            <person name="Luo G."/>
            <person name="Schluter A."/>
            <person name="Konstantinidis K.T."/>
            <person name="Angelidaki I."/>
        </authorList>
    </citation>
    <scope>NUCLEOTIDE SEQUENCE [LARGE SCALE GENOMIC DNA]</scope>
    <source>
        <strain evidence="1">AS06rmzACSIP_421</strain>
    </source>
</reference>
<sequence>MGRGNNQKVLLGISGGVDSGVAAYLLKKMGYDVIGAYLKLHSYSNSDDARNLAEALDIQFIVLDMEQEFKKEIIEYFISEYEKGRTPNPCTACNRYIKFDSLTKKAKELGIEYVATGHYANIQKKGGRYLLKKAKDKSKDQSYVLYNLTQN</sequence>
<name>A0A847EU20_9BACT</name>